<dbReference type="Pfam" id="PF03061">
    <property type="entry name" value="4HBT"/>
    <property type="match status" value="1"/>
</dbReference>
<dbReference type="Gene3D" id="3.10.129.10">
    <property type="entry name" value="Hotdog Thioesterase"/>
    <property type="match status" value="1"/>
</dbReference>
<dbReference type="AlphaFoldDB" id="A0A370TKI6"/>
<name>A0A370TKI6_9HELO</name>
<dbReference type="PANTHER" id="PTHR47260">
    <property type="entry name" value="UPF0644 PROTEIN PB2B4.06"/>
    <property type="match status" value="1"/>
</dbReference>
<sequence>MEEPDLAHFQSIPWCSALLQDPTFVITPTDSRQPKASTEDSLTAETLKTHNAIRACISFYKCPTPGESWIPEVRTLVTLGSGMNGFPDVLHGGIIATLMDDVMGILTITNERHDGDPLSNGAVTAQLNVSYLKKVPTPATVLVVARCREVTAKKYLMDAEIRDSEGVVLAKADSLWVRIKGRQPNL</sequence>
<dbReference type="PANTHER" id="PTHR47260:SF6">
    <property type="entry name" value="THIOESTERASE DOMAIN-CONTAINING PROTEIN"/>
    <property type="match status" value="1"/>
</dbReference>
<dbReference type="STRING" id="2656787.A0A370TKI6"/>
<dbReference type="InterPro" id="IPR006683">
    <property type="entry name" value="Thioestr_dom"/>
</dbReference>
<comment type="caution">
    <text evidence="2">The sequence shown here is derived from an EMBL/GenBank/DDBJ whole genome shotgun (WGS) entry which is preliminary data.</text>
</comment>
<keyword evidence="3" id="KW-1185">Reference proteome</keyword>
<dbReference type="OrthoDB" id="506431at2759"/>
<proteinExistence type="predicted"/>
<dbReference type="EMBL" id="NPIC01000005">
    <property type="protein sequence ID" value="RDL36029.1"/>
    <property type="molecule type" value="Genomic_DNA"/>
</dbReference>
<reference evidence="2 3" key="1">
    <citation type="journal article" date="2018" name="IMA Fungus">
        <title>IMA Genome-F 9: Draft genome sequence of Annulohypoxylon stygium, Aspergillus mulundensis, Berkeleyomyces basicola (syn. Thielaviopsis basicola), Ceratocystis smalleyi, two Cercospora beticola strains, Coleophoma cylindrospora, Fusarium fracticaudum, Phialophora cf. hyalina, and Morchella septimelata.</title>
        <authorList>
            <person name="Wingfield B.D."/>
            <person name="Bills G.F."/>
            <person name="Dong Y."/>
            <person name="Huang W."/>
            <person name="Nel W.J."/>
            <person name="Swalarsk-Parry B.S."/>
            <person name="Vaghefi N."/>
            <person name="Wilken P.M."/>
            <person name="An Z."/>
            <person name="de Beer Z.W."/>
            <person name="De Vos L."/>
            <person name="Chen L."/>
            <person name="Duong T.A."/>
            <person name="Gao Y."/>
            <person name="Hammerbacher A."/>
            <person name="Kikkert J.R."/>
            <person name="Li Y."/>
            <person name="Li H."/>
            <person name="Li K."/>
            <person name="Li Q."/>
            <person name="Liu X."/>
            <person name="Ma X."/>
            <person name="Naidoo K."/>
            <person name="Pethybridge S.J."/>
            <person name="Sun J."/>
            <person name="Steenkamp E.T."/>
            <person name="van der Nest M.A."/>
            <person name="van Wyk S."/>
            <person name="Wingfield M.J."/>
            <person name="Xiong C."/>
            <person name="Yue Q."/>
            <person name="Zhang X."/>
        </authorList>
    </citation>
    <scope>NUCLEOTIDE SEQUENCE [LARGE SCALE GENOMIC DNA]</scope>
    <source>
        <strain evidence="2 3">BP 5553</strain>
    </source>
</reference>
<dbReference type="RefSeq" id="XP_031868685.1">
    <property type="nucleotide sequence ID" value="XM_032015264.1"/>
</dbReference>
<dbReference type="Proteomes" id="UP000254866">
    <property type="component" value="Unassembled WGS sequence"/>
</dbReference>
<evidence type="ECO:0000259" key="1">
    <source>
        <dbReference type="Pfam" id="PF03061"/>
    </source>
</evidence>
<dbReference type="SUPFAM" id="SSF54637">
    <property type="entry name" value="Thioesterase/thiol ester dehydrase-isomerase"/>
    <property type="match status" value="1"/>
</dbReference>
<accession>A0A370TKI6</accession>
<protein>
    <submittedName>
        <fullName evidence="2">Thioesterase superfamily protein</fullName>
    </submittedName>
</protein>
<dbReference type="InterPro" id="IPR029069">
    <property type="entry name" value="HotDog_dom_sf"/>
</dbReference>
<gene>
    <name evidence="2" type="ORF">BP5553_06641</name>
</gene>
<dbReference type="GeneID" id="43599490"/>
<feature type="domain" description="Thioesterase" evidence="1">
    <location>
        <begin position="89"/>
        <end position="169"/>
    </location>
</feature>
<dbReference type="CDD" id="cd03443">
    <property type="entry name" value="PaaI_thioesterase"/>
    <property type="match status" value="1"/>
</dbReference>
<organism evidence="2 3">
    <name type="scientific">Venustampulla echinocandica</name>
    <dbReference type="NCBI Taxonomy" id="2656787"/>
    <lineage>
        <taxon>Eukaryota</taxon>
        <taxon>Fungi</taxon>
        <taxon>Dikarya</taxon>
        <taxon>Ascomycota</taxon>
        <taxon>Pezizomycotina</taxon>
        <taxon>Leotiomycetes</taxon>
        <taxon>Helotiales</taxon>
        <taxon>Pleuroascaceae</taxon>
        <taxon>Venustampulla</taxon>
    </lineage>
</organism>
<dbReference type="InterPro" id="IPR052061">
    <property type="entry name" value="PTE-AB_protein"/>
</dbReference>
<evidence type="ECO:0000313" key="2">
    <source>
        <dbReference type="EMBL" id="RDL36029.1"/>
    </source>
</evidence>
<evidence type="ECO:0000313" key="3">
    <source>
        <dbReference type="Proteomes" id="UP000254866"/>
    </source>
</evidence>